<accession>A0A1S7P1V9</accession>
<reference evidence="2" key="1">
    <citation type="submission" date="2016-01" db="EMBL/GenBank/DDBJ databases">
        <authorList>
            <person name="Regsiter A."/>
            <person name="william w."/>
        </authorList>
    </citation>
    <scope>NUCLEOTIDE SEQUENCE [LARGE SCALE GENOMIC DNA]</scope>
    <source>
        <strain evidence="2">CFBP 6623</strain>
    </source>
</reference>
<dbReference type="AlphaFoldDB" id="A0A1S7P1V9"/>
<dbReference type="STRING" id="1183432.AGR3A_Cc190121"/>
<name>A0A1S7P1V9_9HYPH</name>
<evidence type="ECO:0000313" key="1">
    <source>
        <dbReference type="EMBL" id="CUX14736.1"/>
    </source>
</evidence>
<sequence>MCRFSTQSSYSTDRYNGIVLLVRAKRAVSTLFSHQKNDLEFEAANPRTTRQRFTIDGSSLVH</sequence>
<keyword evidence="2" id="KW-1185">Reference proteome</keyword>
<dbReference type="Proteomes" id="UP000191988">
    <property type="component" value="Unassembled WGS sequence"/>
</dbReference>
<protein>
    <submittedName>
        <fullName evidence="1">Uncharacterized protein</fullName>
    </submittedName>
</protein>
<gene>
    <name evidence="1" type="ORF">AGR3A_Cc190121</name>
</gene>
<dbReference type="EMBL" id="FBWK01000011">
    <property type="protein sequence ID" value="CUX14736.1"/>
    <property type="molecule type" value="Genomic_DNA"/>
</dbReference>
<organism evidence="1 2">
    <name type="scientific">Agrobacterium tomkonis CFBP 6623</name>
    <dbReference type="NCBI Taxonomy" id="1183432"/>
    <lineage>
        <taxon>Bacteria</taxon>
        <taxon>Pseudomonadati</taxon>
        <taxon>Pseudomonadota</taxon>
        <taxon>Alphaproteobacteria</taxon>
        <taxon>Hyphomicrobiales</taxon>
        <taxon>Rhizobiaceae</taxon>
        <taxon>Rhizobium/Agrobacterium group</taxon>
        <taxon>Agrobacterium</taxon>
        <taxon>Agrobacterium tumefaciens complex</taxon>
    </lineage>
</organism>
<evidence type="ECO:0000313" key="2">
    <source>
        <dbReference type="Proteomes" id="UP000191988"/>
    </source>
</evidence>
<proteinExistence type="predicted"/>